<evidence type="ECO:0000313" key="3">
    <source>
        <dbReference type="EMBL" id="KAF2635036.1"/>
    </source>
</evidence>
<dbReference type="AlphaFoldDB" id="A0A6A6RIA0"/>
<dbReference type="Proteomes" id="UP000799753">
    <property type="component" value="Unassembled WGS sequence"/>
</dbReference>
<reference evidence="3" key="1">
    <citation type="journal article" date="2020" name="Stud. Mycol.">
        <title>101 Dothideomycetes genomes: a test case for predicting lifestyles and emergence of pathogens.</title>
        <authorList>
            <person name="Haridas S."/>
            <person name="Albert R."/>
            <person name="Binder M."/>
            <person name="Bloem J."/>
            <person name="Labutti K."/>
            <person name="Salamov A."/>
            <person name="Andreopoulos B."/>
            <person name="Baker S."/>
            <person name="Barry K."/>
            <person name="Bills G."/>
            <person name="Bluhm B."/>
            <person name="Cannon C."/>
            <person name="Castanera R."/>
            <person name="Culley D."/>
            <person name="Daum C."/>
            <person name="Ezra D."/>
            <person name="Gonzalez J."/>
            <person name="Henrissat B."/>
            <person name="Kuo A."/>
            <person name="Liang C."/>
            <person name="Lipzen A."/>
            <person name="Lutzoni F."/>
            <person name="Magnuson J."/>
            <person name="Mondo S."/>
            <person name="Nolan M."/>
            <person name="Ohm R."/>
            <person name="Pangilinan J."/>
            <person name="Park H.-J."/>
            <person name="Ramirez L."/>
            <person name="Alfaro M."/>
            <person name="Sun H."/>
            <person name="Tritt A."/>
            <person name="Yoshinaga Y."/>
            <person name="Zwiers L.-H."/>
            <person name="Turgeon B."/>
            <person name="Goodwin S."/>
            <person name="Spatafora J."/>
            <person name="Crous P."/>
            <person name="Grigoriev I."/>
        </authorList>
    </citation>
    <scope>NUCLEOTIDE SEQUENCE</scope>
    <source>
        <strain evidence="3">CBS 473.64</strain>
    </source>
</reference>
<feature type="compositionally biased region" description="Low complexity" evidence="1">
    <location>
        <begin position="90"/>
        <end position="101"/>
    </location>
</feature>
<keyword evidence="2" id="KW-0732">Signal</keyword>
<evidence type="ECO:0000313" key="4">
    <source>
        <dbReference type="Proteomes" id="UP000799753"/>
    </source>
</evidence>
<feature type="region of interest" description="Disordered" evidence="1">
    <location>
        <begin position="85"/>
        <end position="165"/>
    </location>
</feature>
<accession>A0A6A6RIA0</accession>
<gene>
    <name evidence="3" type="ORF">P280DRAFT_484963</name>
</gene>
<feature type="signal peptide" evidence="2">
    <location>
        <begin position="1"/>
        <end position="17"/>
    </location>
</feature>
<evidence type="ECO:0000256" key="1">
    <source>
        <dbReference type="SAM" id="MobiDB-lite"/>
    </source>
</evidence>
<proteinExistence type="predicted"/>
<dbReference type="EMBL" id="MU006811">
    <property type="protein sequence ID" value="KAF2635036.1"/>
    <property type="molecule type" value="Genomic_DNA"/>
</dbReference>
<feature type="chain" id="PRO_5025449328" evidence="2">
    <location>
        <begin position="18"/>
        <end position="165"/>
    </location>
</feature>
<evidence type="ECO:0000256" key="2">
    <source>
        <dbReference type="SAM" id="SignalP"/>
    </source>
</evidence>
<feature type="compositionally biased region" description="Basic residues" evidence="1">
    <location>
        <begin position="102"/>
        <end position="112"/>
    </location>
</feature>
<name>A0A6A6RIA0_9PLEO</name>
<keyword evidence="4" id="KW-1185">Reference proteome</keyword>
<feature type="compositionally biased region" description="Polar residues" evidence="1">
    <location>
        <begin position="124"/>
        <end position="165"/>
    </location>
</feature>
<sequence length="165" mass="17599">MKLSVMVFVTAVAGVYAGVPLPDDEIFKSTIVYPHHPTSYPIWTNTTWTHTKTLFSTTSTSTSTIKNTLVTSTVSAPPFDLKAADVDGASTCSTKSSSSSKVHTRSKTRTIRPTHPSGRPTGRPSHSSPLYPTHNGTTSYHLPSGGSPTPSNTHGTPKPSKTLNF</sequence>
<organism evidence="3 4">
    <name type="scientific">Massarina eburnea CBS 473.64</name>
    <dbReference type="NCBI Taxonomy" id="1395130"/>
    <lineage>
        <taxon>Eukaryota</taxon>
        <taxon>Fungi</taxon>
        <taxon>Dikarya</taxon>
        <taxon>Ascomycota</taxon>
        <taxon>Pezizomycotina</taxon>
        <taxon>Dothideomycetes</taxon>
        <taxon>Pleosporomycetidae</taxon>
        <taxon>Pleosporales</taxon>
        <taxon>Massarineae</taxon>
        <taxon>Massarinaceae</taxon>
        <taxon>Massarina</taxon>
    </lineage>
</organism>
<protein>
    <submittedName>
        <fullName evidence="3">Uncharacterized protein</fullName>
    </submittedName>
</protein>